<dbReference type="AlphaFoldDB" id="A0A316TFJ8"/>
<evidence type="ECO:0000313" key="2">
    <source>
        <dbReference type="EMBL" id="PWN03293.1"/>
    </source>
</evidence>
<feature type="signal peptide" evidence="1">
    <location>
        <begin position="1"/>
        <end position="23"/>
    </location>
</feature>
<accession>A0A316TFJ8</accession>
<feature type="chain" id="PRO_5016462215" description="Lipoprotein" evidence="1">
    <location>
        <begin position="24"/>
        <end position="134"/>
    </location>
</feature>
<keyword evidence="3" id="KW-1185">Reference proteome</keyword>
<gene>
    <name evidence="2" type="ORF">DJ010_09260</name>
</gene>
<reference evidence="2 3" key="1">
    <citation type="submission" date="2018-05" db="EMBL/GenBank/DDBJ databases">
        <title>Nocardioides silvaticus genome.</title>
        <authorList>
            <person name="Li C."/>
            <person name="Wang G."/>
        </authorList>
    </citation>
    <scope>NUCLEOTIDE SEQUENCE [LARGE SCALE GENOMIC DNA]</scope>
    <source>
        <strain evidence="2 3">CCTCC AB 2018079</strain>
    </source>
</reference>
<proteinExistence type="predicted"/>
<protein>
    <recommendedName>
        <fullName evidence="4">Lipoprotein</fullName>
    </recommendedName>
</protein>
<comment type="caution">
    <text evidence="2">The sequence shown here is derived from an EMBL/GenBank/DDBJ whole genome shotgun (WGS) entry which is preliminary data.</text>
</comment>
<evidence type="ECO:0000313" key="3">
    <source>
        <dbReference type="Proteomes" id="UP000245507"/>
    </source>
</evidence>
<dbReference type="OrthoDB" id="5193742at2"/>
<organism evidence="2 3">
    <name type="scientific">Nocardioides silvaticus</name>
    <dbReference type="NCBI Taxonomy" id="2201891"/>
    <lineage>
        <taxon>Bacteria</taxon>
        <taxon>Bacillati</taxon>
        <taxon>Actinomycetota</taxon>
        <taxon>Actinomycetes</taxon>
        <taxon>Propionibacteriales</taxon>
        <taxon>Nocardioidaceae</taxon>
        <taxon>Nocardioides</taxon>
    </lineage>
</organism>
<evidence type="ECO:0000256" key="1">
    <source>
        <dbReference type="SAM" id="SignalP"/>
    </source>
</evidence>
<dbReference type="EMBL" id="QGDD01000003">
    <property type="protein sequence ID" value="PWN03293.1"/>
    <property type="molecule type" value="Genomic_DNA"/>
</dbReference>
<dbReference type="RefSeq" id="WP_109693382.1">
    <property type="nucleotide sequence ID" value="NZ_QGDD01000003.1"/>
</dbReference>
<dbReference type="Proteomes" id="UP000245507">
    <property type="component" value="Unassembled WGS sequence"/>
</dbReference>
<keyword evidence="1" id="KW-0732">Signal</keyword>
<dbReference type="PROSITE" id="PS51257">
    <property type="entry name" value="PROKAR_LIPOPROTEIN"/>
    <property type="match status" value="1"/>
</dbReference>
<name>A0A316TFJ8_9ACTN</name>
<evidence type="ECO:0008006" key="4">
    <source>
        <dbReference type="Google" id="ProtNLM"/>
    </source>
</evidence>
<sequence length="134" mass="13992">MRVPRWVAIGAALVAGMATSACAQSGDPAIDRAQHFYASVSHKDGAAACADLAPEARKALEQQEGKPCAEAILKQGLPDMVGEADVQVFGSMAQVTFPDETAFLSRYGDDWLLVAVGCEPATGDEPHDCSVEVG</sequence>